<reference evidence="2" key="1">
    <citation type="submission" date="2018-06" db="EMBL/GenBank/DDBJ databases">
        <authorList>
            <person name="Cea G.-C."/>
            <person name="William W."/>
        </authorList>
    </citation>
    <scope>NUCLEOTIDE SEQUENCE [LARGE SCALE GENOMIC DNA]</scope>
    <source>
        <strain evidence="2">DB21MT-2</strain>
    </source>
</reference>
<accession>A0A330M0J9</accession>
<gene>
    <name evidence="1" type="ORF">SHEWBE_1685</name>
</gene>
<dbReference type="Proteomes" id="UP000250123">
    <property type="component" value="Chromosome SHEWBE"/>
</dbReference>
<proteinExistence type="predicted"/>
<dbReference type="AlphaFoldDB" id="A0A330M0J9"/>
<name>A0A330M0J9_9GAMM</name>
<evidence type="ECO:0000313" key="2">
    <source>
        <dbReference type="Proteomes" id="UP000250123"/>
    </source>
</evidence>
<evidence type="ECO:0000313" key="1">
    <source>
        <dbReference type="EMBL" id="SQH75651.1"/>
    </source>
</evidence>
<protein>
    <submittedName>
        <fullName evidence="1">Uncharacterized protein</fullName>
    </submittedName>
</protein>
<sequence>MKEKTYNQLYKMFISKGDNPTNINLHLLHLLYYSSNNPDERNEFNIKFNSTTNSLLEALFDGDLKADIITSIDKGKFATVPSKIGSIEYGDIKHGVFLSGKKIMWDNGSGFEYHVIVEQR</sequence>
<organism evidence="1 2">
    <name type="scientific">Shewanella benthica</name>
    <dbReference type="NCBI Taxonomy" id="43661"/>
    <lineage>
        <taxon>Bacteria</taxon>
        <taxon>Pseudomonadati</taxon>
        <taxon>Pseudomonadota</taxon>
        <taxon>Gammaproteobacteria</taxon>
        <taxon>Alteromonadales</taxon>
        <taxon>Shewanellaceae</taxon>
        <taxon>Shewanella</taxon>
    </lineage>
</organism>
<dbReference type="EMBL" id="LS483452">
    <property type="protein sequence ID" value="SQH75651.1"/>
    <property type="molecule type" value="Genomic_DNA"/>
</dbReference>
<dbReference type="RefSeq" id="WP_112352110.1">
    <property type="nucleotide sequence ID" value="NZ_LS483452.1"/>
</dbReference>
<dbReference type="KEGG" id="sbk:SHEWBE_1685"/>